<gene>
    <name evidence="2" type="ORF">OVN521_LOCUS40684</name>
</gene>
<proteinExistence type="predicted"/>
<evidence type="ECO:0000256" key="1">
    <source>
        <dbReference type="SAM" id="Phobius"/>
    </source>
</evidence>
<evidence type="ECO:0000313" key="2">
    <source>
        <dbReference type="EMBL" id="CAF4499917.1"/>
    </source>
</evidence>
<keyword evidence="1" id="KW-0812">Transmembrane</keyword>
<name>A0A820VEB6_9BILA</name>
<feature type="transmembrane region" description="Helical" evidence="1">
    <location>
        <begin position="15"/>
        <end position="35"/>
    </location>
</feature>
<dbReference type="Pfam" id="PF01790">
    <property type="entry name" value="LGT"/>
    <property type="match status" value="1"/>
</dbReference>
<keyword evidence="1" id="KW-0472">Membrane</keyword>
<evidence type="ECO:0000313" key="3">
    <source>
        <dbReference type="Proteomes" id="UP000663866"/>
    </source>
</evidence>
<sequence length="121" mass="13902">MLANLVIGMFLWRLWYSNVALTLILSLYFILIGLSRFVEEAYRGELQTPIYYKLKIYQWTSIAFVVIGIIISILPFDDGASLKLIWNCEYLIPCILLGLFTAFAAGMDFPESNSRFSRLSD</sequence>
<reference evidence="2" key="1">
    <citation type="submission" date="2021-02" db="EMBL/GenBank/DDBJ databases">
        <authorList>
            <person name="Nowell W R."/>
        </authorList>
    </citation>
    <scope>NUCLEOTIDE SEQUENCE</scope>
</reference>
<feature type="transmembrane region" description="Helical" evidence="1">
    <location>
        <begin position="56"/>
        <end position="75"/>
    </location>
</feature>
<dbReference type="GO" id="GO:0042158">
    <property type="term" value="P:lipoprotein biosynthetic process"/>
    <property type="evidence" value="ECO:0007669"/>
    <property type="project" value="InterPro"/>
</dbReference>
<protein>
    <submittedName>
        <fullName evidence="2">Uncharacterized protein</fullName>
    </submittedName>
</protein>
<keyword evidence="1" id="KW-1133">Transmembrane helix</keyword>
<keyword evidence="3" id="KW-1185">Reference proteome</keyword>
<dbReference type="AlphaFoldDB" id="A0A820VEB6"/>
<dbReference type="Proteomes" id="UP000663866">
    <property type="component" value="Unassembled WGS sequence"/>
</dbReference>
<dbReference type="EMBL" id="CAJOBG010053157">
    <property type="protein sequence ID" value="CAF4499917.1"/>
    <property type="molecule type" value="Genomic_DNA"/>
</dbReference>
<feature type="transmembrane region" description="Helical" evidence="1">
    <location>
        <begin position="90"/>
        <end position="109"/>
    </location>
</feature>
<dbReference type="InterPro" id="IPR001640">
    <property type="entry name" value="Lgt"/>
</dbReference>
<dbReference type="GO" id="GO:0005886">
    <property type="term" value="C:plasma membrane"/>
    <property type="evidence" value="ECO:0007669"/>
    <property type="project" value="InterPro"/>
</dbReference>
<organism evidence="2 3">
    <name type="scientific">Rotaria magnacalcarata</name>
    <dbReference type="NCBI Taxonomy" id="392030"/>
    <lineage>
        <taxon>Eukaryota</taxon>
        <taxon>Metazoa</taxon>
        <taxon>Spiralia</taxon>
        <taxon>Gnathifera</taxon>
        <taxon>Rotifera</taxon>
        <taxon>Eurotatoria</taxon>
        <taxon>Bdelloidea</taxon>
        <taxon>Philodinida</taxon>
        <taxon>Philodinidae</taxon>
        <taxon>Rotaria</taxon>
    </lineage>
</organism>
<comment type="caution">
    <text evidence="2">The sequence shown here is derived from an EMBL/GenBank/DDBJ whole genome shotgun (WGS) entry which is preliminary data.</text>
</comment>
<accession>A0A820VEB6</accession>
<dbReference type="GO" id="GO:0008961">
    <property type="term" value="F:phosphatidylglycerol-prolipoprotein diacylglyceryl transferase activity"/>
    <property type="evidence" value="ECO:0007669"/>
    <property type="project" value="InterPro"/>
</dbReference>